<keyword evidence="1" id="KW-0472">Membrane</keyword>
<reference evidence="2" key="1">
    <citation type="submission" date="2022-11" db="EMBL/GenBank/DDBJ databases">
        <title>Biodiversity and phylogenetic relationships of bacteria.</title>
        <authorList>
            <person name="Machado R.A.R."/>
            <person name="Bhat A."/>
            <person name="Loulou A."/>
            <person name="Kallel S."/>
        </authorList>
    </citation>
    <scope>NUCLEOTIDE SEQUENCE</scope>
    <source>
        <strain evidence="2">K-TC2</strain>
    </source>
</reference>
<name>A0A9X3DYQ1_9HYPH</name>
<dbReference type="Proteomes" id="UP001144805">
    <property type="component" value="Unassembled WGS sequence"/>
</dbReference>
<keyword evidence="1" id="KW-1133">Transmembrane helix</keyword>
<feature type="transmembrane region" description="Helical" evidence="1">
    <location>
        <begin position="36"/>
        <end position="56"/>
    </location>
</feature>
<keyword evidence="1" id="KW-0812">Transmembrane</keyword>
<dbReference type="EMBL" id="JAPKNK010000001">
    <property type="protein sequence ID" value="MCX5568212.1"/>
    <property type="molecule type" value="Genomic_DNA"/>
</dbReference>
<organism evidence="2 3">
    <name type="scientific">Kaistia nematophila</name>
    <dbReference type="NCBI Taxonomy" id="2994654"/>
    <lineage>
        <taxon>Bacteria</taxon>
        <taxon>Pseudomonadati</taxon>
        <taxon>Pseudomonadota</taxon>
        <taxon>Alphaproteobacteria</taxon>
        <taxon>Hyphomicrobiales</taxon>
        <taxon>Kaistiaceae</taxon>
        <taxon>Kaistia</taxon>
    </lineage>
</organism>
<sequence length="62" mass="6427">MSYRSWLGCPHIALSTLRPRAGSARGEAGPVPRASTLILGLTVAISALVLAVDLLIRLTAAT</sequence>
<evidence type="ECO:0000313" key="3">
    <source>
        <dbReference type="Proteomes" id="UP001144805"/>
    </source>
</evidence>
<proteinExistence type="predicted"/>
<protein>
    <submittedName>
        <fullName evidence="2">Uncharacterized protein</fullName>
    </submittedName>
</protein>
<gene>
    <name evidence="2" type="ORF">OSH07_03300</name>
</gene>
<evidence type="ECO:0000313" key="2">
    <source>
        <dbReference type="EMBL" id="MCX5568212.1"/>
    </source>
</evidence>
<comment type="caution">
    <text evidence="2">The sequence shown here is derived from an EMBL/GenBank/DDBJ whole genome shotgun (WGS) entry which is preliminary data.</text>
</comment>
<dbReference type="RefSeq" id="WP_266337165.1">
    <property type="nucleotide sequence ID" value="NZ_JAPKNK010000001.1"/>
</dbReference>
<keyword evidence="3" id="KW-1185">Reference proteome</keyword>
<evidence type="ECO:0000256" key="1">
    <source>
        <dbReference type="SAM" id="Phobius"/>
    </source>
</evidence>
<dbReference type="AlphaFoldDB" id="A0A9X3DYQ1"/>
<accession>A0A9X3DYQ1</accession>